<evidence type="ECO:0000256" key="4">
    <source>
        <dbReference type="RuleBase" id="RU361153"/>
    </source>
</evidence>
<keyword evidence="1 4" id="KW-0378">Hydrolase</keyword>
<dbReference type="PROSITE" id="PS50853">
    <property type="entry name" value="FN3"/>
    <property type="match status" value="1"/>
</dbReference>
<evidence type="ECO:0000256" key="2">
    <source>
        <dbReference type="ARBA" id="ARBA00023295"/>
    </source>
</evidence>
<evidence type="ECO:0000259" key="5">
    <source>
        <dbReference type="PROSITE" id="PS50853"/>
    </source>
</evidence>
<keyword evidence="3" id="KW-0624">Polysaccharide degradation</keyword>
<gene>
    <name evidence="6" type="ORF">GCM10022255_000310</name>
</gene>
<dbReference type="EMBL" id="BAABAT010000001">
    <property type="protein sequence ID" value="GAA4243023.1"/>
    <property type="molecule type" value="Genomic_DNA"/>
</dbReference>
<sequence>MRTDAQVSLKPALAVAILLAGLGVLSTPGRTHAAEPHIGIQVRDGRLVEANGSDLVLRGVNHDFMWYPDQNGSFAAIKAAGANAVRVTLGIGHQWRRAQAREVATVVDLCQKNRLICIFDAHDTAGFGQDKKAAPMAEAVQFWLSLRDTMVGHEDNVIVNIADEPFANGTSWPWVQQTADAIRQLRAAGFRHTLLVDGPGWGQDESFIMRDNAERVVAADPTGNTAFDIHMYGMFNTAAKVNSYLTSFTERHLPILIGEFSSQHQWGKPDEDAIMAYAQAQHLGYLGWSWSGNDKQFSYLDLVNNFDGNSRTAWGRRFIDGPNGLDTDTREATVFRNSLARAAVDPKSRAPQGLTVTDVTSSSVRLAWQRRPDRIGGTTYEVMAVNGATERRVATTNRPTLTLKGLKGSTEYTYAVYSQNLLGKRSPRSAMVAAVTPPAR</sequence>
<dbReference type="PANTHER" id="PTHR34142:SF1">
    <property type="entry name" value="GLYCOSIDE HYDROLASE FAMILY 5 DOMAIN-CONTAINING PROTEIN"/>
    <property type="match status" value="1"/>
</dbReference>
<comment type="caution">
    <text evidence="6">The sequence shown here is derived from an EMBL/GenBank/DDBJ whole genome shotgun (WGS) entry which is preliminary data.</text>
</comment>
<comment type="similarity">
    <text evidence="4">Belongs to the glycosyl hydrolase 5 (cellulase A) family.</text>
</comment>
<dbReference type="Gene3D" id="3.20.20.80">
    <property type="entry name" value="Glycosidases"/>
    <property type="match status" value="1"/>
</dbReference>
<dbReference type="InterPro" id="IPR017853">
    <property type="entry name" value="GH"/>
</dbReference>
<dbReference type="SMART" id="SM00060">
    <property type="entry name" value="FN3"/>
    <property type="match status" value="1"/>
</dbReference>
<dbReference type="InterPro" id="IPR013783">
    <property type="entry name" value="Ig-like_fold"/>
</dbReference>
<evidence type="ECO:0000313" key="7">
    <source>
        <dbReference type="Proteomes" id="UP001500620"/>
    </source>
</evidence>
<proteinExistence type="inferred from homology"/>
<dbReference type="Pfam" id="PF00150">
    <property type="entry name" value="Cellulase"/>
    <property type="match status" value="1"/>
</dbReference>
<evidence type="ECO:0000256" key="1">
    <source>
        <dbReference type="ARBA" id="ARBA00022801"/>
    </source>
</evidence>
<evidence type="ECO:0000313" key="6">
    <source>
        <dbReference type="EMBL" id="GAA4243023.1"/>
    </source>
</evidence>
<reference evidence="7" key="1">
    <citation type="journal article" date="2019" name="Int. J. Syst. Evol. Microbiol.">
        <title>The Global Catalogue of Microorganisms (GCM) 10K type strain sequencing project: providing services to taxonomists for standard genome sequencing and annotation.</title>
        <authorList>
            <consortium name="The Broad Institute Genomics Platform"/>
            <consortium name="The Broad Institute Genome Sequencing Center for Infectious Disease"/>
            <person name="Wu L."/>
            <person name="Ma J."/>
        </authorList>
    </citation>
    <scope>NUCLEOTIDE SEQUENCE [LARGE SCALE GENOMIC DNA]</scope>
    <source>
        <strain evidence="7">JCM 17441</strain>
    </source>
</reference>
<dbReference type="Proteomes" id="UP001500620">
    <property type="component" value="Unassembled WGS sequence"/>
</dbReference>
<dbReference type="InterPro" id="IPR003961">
    <property type="entry name" value="FN3_dom"/>
</dbReference>
<feature type="domain" description="Fibronectin type-III" evidence="5">
    <location>
        <begin position="350"/>
        <end position="439"/>
    </location>
</feature>
<dbReference type="InterPro" id="IPR001547">
    <property type="entry name" value="Glyco_hydro_5"/>
</dbReference>
<keyword evidence="7" id="KW-1185">Reference proteome</keyword>
<protein>
    <recommendedName>
        <fullName evidence="5">Fibronectin type-III domain-containing protein</fullName>
    </recommendedName>
</protein>
<dbReference type="PANTHER" id="PTHR34142">
    <property type="entry name" value="ENDO-BETA-1,4-GLUCANASE A"/>
    <property type="match status" value="1"/>
</dbReference>
<keyword evidence="2 4" id="KW-0326">Glycosidase</keyword>
<dbReference type="Gene3D" id="2.60.40.10">
    <property type="entry name" value="Immunoglobulins"/>
    <property type="match status" value="1"/>
</dbReference>
<dbReference type="RefSeq" id="WP_345119836.1">
    <property type="nucleotide sequence ID" value="NZ_BAABAT010000001.1"/>
</dbReference>
<organism evidence="6 7">
    <name type="scientific">Dactylosporangium darangshiense</name>
    <dbReference type="NCBI Taxonomy" id="579108"/>
    <lineage>
        <taxon>Bacteria</taxon>
        <taxon>Bacillati</taxon>
        <taxon>Actinomycetota</taxon>
        <taxon>Actinomycetes</taxon>
        <taxon>Micromonosporales</taxon>
        <taxon>Micromonosporaceae</taxon>
        <taxon>Dactylosporangium</taxon>
    </lineage>
</organism>
<evidence type="ECO:0000256" key="3">
    <source>
        <dbReference type="ARBA" id="ARBA00023326"/>
    </source>
</evidence>
<name>A0ABP8CTG1_9ACTN</name>
<dbReference type="SUPFAM" id="SSF49265">
    <property type="entry name" value="Fibronectin type III"/>
    <property type="match status" value="1"/>
</dbReference>
<keyword evidence="3" id="KW-0119">Carbohydrate metabolism</keyword>
<dbReference type="CDD" id="cd00063">
    <property type="entry name" value="FN3"/>
    <property type="match status" value="1"/>
</dbReference>
<dbReference type="InterPro" id="IPR036116">
    <property type="entry name" value="FN3_sf"/>
</dbReference>
<accession>A0ABP8CTG1</accession>
<dbReference type="SUPFAM" id="SSF51445">
    <property type="entry name" value="(Trans)glycosidases"/>
    <property type="match status" value="1"/>
</dbReference>
<dbReference type="Pfam" id="PF00041">
    <property type="entry name" value="fn3"/>
    <property type="match status" value="1"/>
</dbReference>